<organism evidence="4 5">
    <name type="scientific">Pavo cristatus</name>
    <name type="common">Indian peafowl</name>
    <name type="synonym">Blue peafowl</name>
    <dbReference type="NCBI Taxonomy" id="9049"/>
    <lineage>
        <taxon>Eukaryota</taxon>
        <taxon>Metazoa</taxon>
        <taxon>Chordata</taxon>
        <taxon>Craniata</taxon>
        <taxon>Vertebrata</taxon>
        <taxon>Euteleostomi</taxon>
        <taxon>Archelosauria</taxon>
        <taxon>Archosauria</taxon>
        <taxon>Dinosauria</taxon>
        <taxon>Saurischia</taxon>
        <taxon>Theropoda</taxon>
        <taxon>Coelurosauria</taxon>
        <taxon>Aves</taxon>
        <taxon>Neognathae</taxon>
        <taxon>Galloanserae</taxon>
        <taxon>Galliformes</taxon>
        <taxon>Phasianidae</taxon>
        <taxon>Phasianinae</taxon>
        <taxon>Pavo</taxon>
    </lineage>
</organism>
<reference evidence="4" key="1">
    <citation type="submission" date="2025-08" db="UniProtKB">
        <authorList>
            <consortium name="Ensembl"/>
        </authorList>
    </citation>
    <scope>IDENTIFICATION</scope>
</reference>
<evidence type="ECO:0000313" key="4">
    <source>
        <dbReference type="Ensembl" id="ENSPSTP00000005623.1"/>
    </source>
</evidence>
<sequence>MSNRVLCREASHAGSWYTASGPQLNAQLEGWLSQVQSTKRPARAIISLYNCCCLNSGLFFVDCCSRKIFILGPSHHVPLSRCALSSVDIYRTPLYDLRIDQKIYGELWKTGMFERILQTDCFLHHDFCFYHVCFTKSGEVVGTTTETKEIFGEIISGMNIIEQLDPVSFSNYLKKYHNTICGRHPIGVLLNVILLLASYCECLVMCDSIVFANMMRGHFCKNECSALLTRKFMAIRGQLNWYFILTCLCFDAVQA</sequence>
<dbReference type="Gene3D" id="3.40.830.10">
    <property type="entry name" value="LigB-like"/>
    <property type="match status" value="2"/>
</dbReference>
<dbReference type="Proteomes" id="UP000694428">
    <property type="component" value="Unplaced"/>
</dbReference>
<proteinExistence type="inferred from homology"/>
<reference evidence="4" key="2">
    <citation type="submission" date="2025-09" db="UniProtKB">
        <authorList>
            <consortium name="Ensembl"/>
        </authorList>
    </citation>
    <scope>IDENTIFICATION</scope>
</reference>
<dbReference type="Pfam" id="PF01875">
    <property type="entry name" value="Memo"/>
    <property type="match status" value="1"/>
</dbReference>
<evidence type="ECO:0000256" key="1">
    <source>
        <dbReference type="ARBA" id="ARBA00006315"/>
    </source>
</evidence>
<dbReference type="AlphaFoldDB" id="A0A8C9ETJ0"/>
<evidence type="ECO:0000256" key="2">
    <source>
        <dbReference type="ARBA" id="ARBA00016657"/>
    </source>
</evidence>
<accession>A0A8C9ETJ0</accession>
<evidence type="ECO:0000256" key="3">
    <source>
        <dbReference type="ARBA" id="ARBA00030837"/>
    </source>
</evidence>
<dbReference type="PANTHER" id="PTHR11060:SF0">
    <property type="entry name" value="PROTEIN MEMO1"/>
    <property type="match status" value="1"/>
</dbReference>
<keyword evidence="5" id="KW-1185">Reference proteome</keyword>
<dbReference type="CDD" id="cd07361">
    <property type="entry name" value="MEMO_like"/>
    <property type="match status" value="1"/>
</dbReference>
<name>A0A8C9ETJ0_PAVCR</name>
<evidence type="ECO:0000313" key="5">
    <source>
        <dbReference type="Proteomes" id="UP000694428"/>
    </source>
</evidence>
<protein>
    <recommendedName>
        <fullName evidence="2">Protein MEMO1</fullName>
    </recommendedName>
    <alternativeName>
        <fullName evidence="3">Mediator of ErbB2-driven cell motility 1</fullName>
    </alternativeName>
</protein>
<comment type="similarity">
    <text evidence="1">Belongs to the MEMO1 family.</text>
</comment>
<dbReference type="Ensembl" id="ENSPSTT00000005904.1">
    <property type="protein sequence ID" value="ENSPSTP00000005623.1"/>
    <property type="gene ID" value="ENSPSTG00000003975.1"/>
</dbReference>
<dbReference type="PANTHER" id="PTHR11060">
    <property type="entry name" value="PROTEIN MEMO1"/>
    <property type="match status" value="1"/>
</dbReference>
<dbReference type="NCBIfam" id="TIGR04336">
    <property type="entry name" value="AmmeMemoSam_B"/>
    <property type="match status" value="1"/>
</dbReference>
<dbReference type="InterPro" id="IPR002737">
    <property type="entry name" value="MEMO1_fam"/>
</dbReference>